<evidence type="ECO:0000313" key="3">
    <source>
        <dbReference type="EMBL" id="ARU05707.1"/>
    </source>
</evidence>
<evidence type="ECO:0000256" key="2">
    <source>
        <dbReference type="SAM" id="SignalP"/>
    </source>
</evidence>
<dbReference type="EMBL" id="CP021455">
    <property type="protein sequence ID" value="ARU05707.1"/>
    <property type="molecule type" value="Genomic_DNA"/>
</dbReference>
<feature type="chain" id="PRO_5012778861" description="Acyltransferase" evidence="2">
    <location>
        <begin position="25"/>
        <end position="115"/>
    </location>
</feature>
<organism evidence="3 4">
    <name type="scientific">Comamonas serinivorans</name>
    <dbReference type="NCBI Taxonomy" id="1082851"/>
    <lineage>
        <taxon>Bacteria</taxon>
        <taxon>Pseudomonadati</taxon>
        <taxon>Pseudomonadota</taxon>
        <taxon>Betaproteobacteria</taxon>
        <taxon>Burkholderiales</taxon>
        <taxon>Comamonadaceae</taxon>
        <taxon>Comamonas</taxon>
    </lineage>
</organism>
<accession>A0A1Y0EPX8</accession>
<feature type="transmembrane region" description="Helical" evidence="1">
    <location>
        <begin position="45"/>
        <end position="67"/>
    </location>
</feature>
<dbReference type="RefSeq" id="WP_087282139.1">
    <property type="nucleotide sequence ID" value="NZ_CP021455.1"/>
</dbReference>
<feature type="signal peptide" evidence="2">
    <location>
        <begin position="1"/>
        <end position="24"/>
    </location>
</feature>
<dbReference type="AlphaFoldDB" id="A0A1Y0EPX8"/>
<gene>
    <name evidence="3" type="ORF">CCO03_14355</name>
</gene>
<keyword evidence="2" id="KW-0732">Signal</keyword>
<proteinExistence type="predicted"/>
<evidence type="ECO:0000313" key="4">
    <source>
        <dbReference type="Proteomes" id="UP000196138"/>
    </source>
</evidence>
<feature type="transmembrane region" description="Helical" evidence="1">
    <location>
        <begin position="79"/>
        <end position="97"/>
    </location>
</feature>
<keyword evidence="1" id="KW-0812">Transmembrane</keyword>
<sequence length="115" mass="12197">MPVPLCRSASLTPSASSAPWFANAALGWVMSRNVAAGADALEADLLVFAFVHSQPIWLPGVTGALLPRHPLAWRLIRRALLLLAGLHGVALALSWWYPPYHLVGVALLLAPVACG</sequence>
<protein>
    <recommendedName>
        <fullName evidence="5">Acyltransferase</fullName>
    </recommendedName>
</protein>
<evidence type="ECO:0000256" key="1">
    <source>
        <dbReference type="SAM" id="Phobius"/>
    </source>
</evidence>
<dbReference type="KEGG" id="cser:CCO03_14355"/>
<dbReference type="Proteomes" id="UP000196138">
    <property type="component" value="Chromosome"/>
</dbReference>
<keyword evidence="1" id="KW-1133">Transmembrane helix</keyword>
<keyword evidence="4" id="KW-1185">Reference proteome</keyword>
<evidence type="ECO:0008006" key="5">
    <source>
        <dbReference type="Google" id="ProtNLM"/>
    </source>
</evidence>
<name>A0A1Y0EPX8_9BURK</name>
<keyword evidence="1" id="KW-0472">Membrane</keyword>
<reference evidence="3 4" key="1">
    <citation type="submission" date="2017-05" db="EMBL/GenBank/DDBJ databases">
        <authorList>
            <person name="Song R."/>
            <person name="Chenine A.L."/>
            <person name="Ruprecht R.M."/>
        </authorList>
    </citation>
    <scope>NUCLEOTIDE SEQUENCE [LARGE SCALE GENOMIC DNA]</scope>
    <source>
        <strain evidence="3 4">DSM 26136</strain>
    </source>
</reference>